<dbReference type="RefSeq" id="WP_246918470.1">
    <property type="nucleotide sequence ID" value="NZ_CP090145.1"/>
</dbReference>
<dbReference type="InterPro" id="IPR016032">
    <property type="entry name" value="Sig_transdc_resp-reg_C-effctor"/>
</dbReference>
<feature type="domain" description="HTH luxR-type" evidence="1">
    <location>
        <begin position="122"/>
        <end position="179"/>
    </location>
</feature>
<protein>
    <submittedName>
        <fullName evidence="2">LuxR C-terminal-related transcriptional regulator</fullName>
    </submittedName>
</protein>
<reference evidence="2" key="2">
    <citation type="submission" date="2022-04" db="EMBL/GenBank/DDBJ databases">
        <title>Complete Genome Sequence of Flavobacterium sediminilitoris YSM-43, Isolated from a Tidal Sediment.</title>
        <authorList>
            <person name="Lee P.A."/>
        </authorList>
    </citation>
    <scope>NUCLEOTIDE SEQUENCE</scope>
    <source>
        <strain evidence="2">YSM-43</strain>
    </source>
</reference>
<evidence type="ECO:0000313" key="2">
    <source>
        <dbReference type="EMBL" id="UOX35285.1"/>
    </source>
</evidence>
<dbReference type="EMBL" id="CP090145">
    <property type="protein sequence ID" value="UOX35285.1"/>
    <property type="molecule type" value="Genomic_DNA"/>
</dbReference>
<proteinExistence type="predicted"/>
<sequence length="193" mass="21927">MTNIQIPSGLLDSNVEFFSHNGEPMATHEGKVKSLFELPSNILKAIQKDLDANYSVSIALELAGFKTSSEKLKKYTVCRFGNYDNDPDYKDGQLKTVEYFNCGHRGTCPMEGIVCDHLWVNERVISPFEISMIQQLATEKTIPVIAEELKVSINTLESRKKVLFDKLGVFSRARMVSRSYELRILNPSYVHCR</sequence>
<dbReference type="SUPFAM" id="SSF46894">
    <property type="entry name" value="C-terminal effector domain of the bipartite response regulators"/>
    <property type="match status" value="1"/>
</dbReference>
<evidence type="ECO:0000313" key="3">
    <source>
        <dbReference type="Proteomes" id="UP000830454"/>
    </source>
</evidence>
<accession>A0ABY4HRP6</accession>
<dbReference type="Proteomes" id="UP000830454">
    <property type="component" value="Chromosome"/>
</dbReference>
<organism evidence="2 3">
    <name type="scientific">Flavobacterium sediminilitoris</name>
    <dbReference type="NCBI Taxonomy" id="2024526"/>
    <lineage>
        <taxon>Bacteria</taxon>
        <taxon>Pseudomonadati</taxon>
        <taxon>Bacteroidota</taxon>
        <taxon>Flavobacteriia</taxon>
        <taxon>Flavobacteriales</taxon>
        <taxon>Flavobacteriaceae</taxon>
        <taxon>Flavobacterium</taxon>
    </lineage>
</organism>
<evidence type="ECO:0000259" key="1">
    <source>
        <dbReference type="SMART" id="SM00421"/>
    </source>
</evidence>
<keyword evidence="3" id="KW-1185">Reference proteome</keyword>
<reference evidence="2" key="1">
    <citation type="submission" date="2021-12" db="EMBL/GenBank/DDBJ databases">
        <authorList>
            <person name="Cha I.-T."/>
            <person name="Lee K.-E."/>
            <person name="Park S.-J."/>
        </authorList>
    </citation>
    <scope>NUCLEOTIDE SEQUENCE</scope>
    <source>
        <strain evidence="2">YSM-43</strain>
    </source>
</reference>
<gene>
    <name evidence="2" type="ORF">LXD69_07140</name>
</gene>
<dbReference type="SMART" id="SM00421">
    <property type="entry name" value="HTH_LUXR"/>
    <property type="match status" value="1"/>
</dbReference>
<dbReference type="Gene3D" id="1.10.10.10">
    <property type="entry name" value="Winged helix-like DNA-binding domain superfamily/Winged helix DNA-binding domain"/>
    <property type="match status" value="1"/>
</dbReference>
<dbReference type="InterPro" id="IPR000792">
    <property type="entry name" value="Tscrpt_reg_LuxR_C"/>
</dbReference>
<dbReference type="InterPro" id="IPR036388">
    <property type="entry name" value="WH-like_DNA-bd_sf"/>
</dbReference>
<name>A0ABY4HRP6_9FLAO</name>